<dbReference type="AlphaFoldDB" id="A0AAR2KTK3"/>
<evidence type="ECO:0000313" key="4">
    <source>
        <dbReference type="Proteomes" id="UP001501920"/>
    </source>
</evidence>
<feature type="chain" id="PRO_5043534921" description="NIDO domain-containing protein" evidence="1">
    <location>
        <begin position="22"/>
        <end position="260"/>
    </location>
</feature>
<dbReference type="Proteomes" id="UP001501920">
    <property type="component" value="Chromosome 13"/>
</dbReference>
<evidence type="ECO:0000256" key="1">
    <source>
        <dbReference type="SAM" id="SignalP"/>
    </source>
</evidence>
<organism evidence="3 4">
    <name type="scientific">Pygocentrus nattereri</name>
    <name type="common">Red-bellied piranha</name>
    <dbReference type="NCBI Taxonomy" id="42514"/>
    <lineage>
        <taxon>Eukaryota</taxon>
        <taxon>Metazoa</taxon>
        <taxon>Chordata</taxon>
        <taxon>Craniata</taxon>
        <taxon>Vertebrata</taxon>
        <taxon>Euteleostomi</taxon>
        <taxon>Actinopterygii</taxon>
        <taxon>Neopterygii</taxon>
        <taxon>Teleostei</taxon>
        <taxon>Ostariophysi</taxon>
        <taxon>Characiformes</taxon>
        <taxon>Characoidei</taxon>
        <taxon>Pygocentrus</taxon>
    </lineage>
</organism>
<dbReference type="SMART" id="SM00539">
    <property type="entry name" value="NIDO"/>
    <property type="match status" value="1"/>
</dbReference>
<dbReference type="PANTHER" id="PTHR46160:SF9">
    <property type="entry name" value="PROTEIN PRY2-RELATED"/>
    <property type="match status" value="1"/>
</dbReference>
<evidence type="ECO:0000259" key="2">
    <source>
        <dbReference type="SMART" id="SM00539"/>
    </source>
</evidence>
<dbReference type="GeneTree" id="ENSGT01060000248786"/>
<evidence type="ECO:0000313" key="3">
    <source>
        <dbReference type="Ensembl" id="ENSPNAP00000065824.1"/>
    </source>
</evidence>
<proteinExistence type="predicted"/>
<protein>
    <recommendedName>
        <fullName evidence="2">NIDO domain-containing protein</fullName>
    </recommendedName>
</protein>
<feature type="signal peptide" evidence="1">
    <location>
        <begin position="1"/>
        <end position="21"/>
    </location>
</feature>
<dbReference type="Pfam" id="PF06119">
    <property type="entry name" value="NIDO"/>
    <property type="match status" value="1"/>
</dbReference>
<sequence length="260" mass="29370">MAYLLPLCLTVLLCMSGQSDAGQLTLNNEDSVEVQLDRPFLYFGTWHTKLYLARNGFLAFFQPLLPDANPDPHIAKDIIAPLWTDIETNNTGIISYDQATSGNLIQVVTNDINILLPGVNFSASWVFLCKWTRVHLGHDAGVSASPMNLITACMHTNFNIFLLLKEANFRVFLTSNDDNESYIFMIYDDIPPTDQVWLAGYSAKNNINFVNIPVHNITDLSSGTNIELGGRWVFKVQRRAYGKFILWFCDSFLNYNVQIS</sequence>
<dbReference type="InterPro" id="IPR052749">
    <property type="entry name" value="Alpha-tectorin"/>
</dbReference>
<feature type="domain" description="NIDO" evidence="2">
    <location>
        <begin position="81"/>
        <end position="241"/>
    </location>
</feature>
<reference evidence="3 4" key="1">
    <citation type="submission" date="2020-10" db="EMBL/GenBank/DDBJ databases">
        <title>Pygocentrus nattereri (red-bellied piranha) genome, fPygNat1, primary haplotype.</title>
        <authorList>
            <person name="Myers G."/>
            <person name="Meyer A."/>
            <person name="Karagic N."/>
            <person name="Pippel M."/>
            <person name="Winkler S."/>
            <person name="Tracey A."/>
            <person name="Wood J."/>
            <person name="Formenti G."/>
            <person name="Howe K."/>
            <person name="Fedrigo O."/>
            <person name="Jarvis E.D."/>
        </authorList>
    </citation>
    <scope>NUCLEOTIDE SEQUENCE [LARGE SCALE GENOMIC DNA]</scope>
</reference>
<name>A0AAR2KTK3_PYGNA</name>
<reference evidence="3" key="3">
    <citation type="submission" date="2025-09" db="UniProtKB">
        <authorList>
            <consortium name="Ensembl"/>
        </authorList>
    </citation>
    <scope>IDENTIFICATION</scope>
</reference>
<dbReference type="Ensembl" id="ENSPNAT00000080253.1">
    <property type="protein sequence ID" value="ENSPNAP00000065824.1"/>
    <property type="gene ID" value="ENSPNAG00000037184.1"/>
</dbReference>
<dbReference type="GO" id="GO:0007160">
    <property type="term" value="P:cell-matrix adhesion"/>
    <property type="evidence" value="ECO:0007669"/>
    <property type="project" value="InterPro"/>
</dbReference>
<keyword evidence="4" id="KW-1185">Reference proteome</keyword>
<dbReference type="PANTHER" id="PTHR46160">
    <property type="entry name" value="ALPHA-TECTORIN-RELATED"/>
    <property type="match status" value="1"/>
</dbReference>
<dbReference type="InterPro" id="IPR003886">
    <property type="entry name" value="NIDO_dom"/>
</dbReference>
<keyword evidence="1" id="KW-0732">Signal</keyword>
<reference evidence="3" key="2">
    <citation type="submission" date="2025-08" db="UniProtKB">
        <authorList>
            <consortium name="Ensembl"/>
        </authorList>
    </citation>
    <scope>IDENTIFICATION</scope>
</reference>
<accession>A0AAR2KTK3</accession>